<reference evidence="2 3" key="1">
    <citation type="submission" date="2023-07" db="EMBL/GenBank/DDBJ databases">
        <title>Sequencing the genomes of 1000 actinobacteria strains.</title>
        <authorList>
            <person name="Klenk H.-P."/>
        </authorList>
    </citation>
    <scope>NUCLEOTIDE SEQUENCE [LARGE SCALE GENOMIC DNA]</scope>
    <source>
        <strain evidence="2 3">DSM 45805</strain>
    </source>
</reference>
<dbReference type="EMBL" id="JAUSUT010000001">
    <property type="protein sequence ID" value="MDQ0381048.1"/>
    <property type="molecule type" value="Genomic_DNA"/>
</dbReference>
<accession>A0ABU0F0G0</accession>
<evidence type="ECO:0000313" key="2">
    <source>
        <dbReference type="EMBL" id="MDQ0381048.1"/>
    </source>
</evidence>
<keyword evidence="3" id="KW-1185">Reference proteome</keyword>
<evidence type="ECO:0000256" key="1">
    <source>
        <dbReference type="ARBA" id="ARBA00022596"/>
    </source>
</evidence>
<dbReference type="PANTHER" id="PTHR36566">
    <property type="entry name" value="NICKEL INSERTION PROTEIN-RELATED"/>
    <property type="match status" value="1"/>
</dbReference>
<gene>
    <name evidence="2" type="ORF">FB470_005042</name>
</gene>
<protein>
    <submittedName>
        <fullName evidence="2">Uncharacterized protein (DUF111 family)</fullName>
    </submittedName>
</protein>
<dbReference type="Gene3D" id="3.10.20.300">
    <property type="entry name" value="mk0293 like domain"/>
    <property type="match status" value="1"/>
</dbReference>
<dbReference type="Pfam" id="PF01969">
    <property type="entry name" value="Ni_insertion"/>
    <property type="match status" value="1"/>
</dbReference>
<proteinExistence type="predicted"/>
<dbReference type="InterPro" id="IPR002822">
    <property type="entry name" value="Ni_insertion"/>
</dbReference>
<evidence type="ECO:0000313" key="3">
    <source>
        <dbReference type="Proteomes" id="UP001229651"/>
    </source>
</evidence>
<comment type="caution">
    <text evidence="2">The sequence shown here is derived from an EMBL/GenBank/DDBJ whole genome shotgun (WGS) entry which is preliminary data.</text>
</comment>
<dbReference type="Proteomes" id="UP001229651">
    <property type="component" value="Unassembled WGS sequence"/>
</dbReference>
<organism evidence="2 3">
    <name type="scientific">Amycolatopsis thermophila</name>
    <dbReference type="NCBI Taxonomy" id="206084"/>
    <lineage>
        <taxon>Bacteria</taxon>
        <taxon>Bacillati</taxon>
        <taxon>Actinomycetota</taxon>
        <taxon>Actinomycetes</taxon>
        <taxon>Pseudonocardiales</taxon>
        <taxon>Pseudonocardiaceae</taxon>
        <taxon>Amycolatopsis</taxon>
    </lineage>
</organism>
<dbReference type="PANTHER" id="PTHR36566:SF1">
    <property type="entry name" value="PYRIDINIUM-3,5-BISTHIOCARBOXYLIC ACID MONONUCLEOTIDE NICKEL INSERTION PROTEIN"/>
    <property type="match status" value="1"/>
</dbReference>
<sequence>MPVLVPAARVDEVAEVLLTETSTIGFRRIAVTKSALARTWFDVPAAGGTVRIKVAHRGGRIVQATPEFEDAAALARSSGRPVRAVLDEATAAAVARGLLSGGPLPD</sequence>
<keyword evidence="1" id="KW-0533">Nickel</keyword>
<name>A0ABU0F0G0_9PSEU</name>